<keyword evidence="2" id="KW-1185">Reference proteome</keyword>
<gene>
    <name evidence="1" type="ORF">H6G03_11395</name>
</gene>
<dbReference type="PANTHER" id="PTHR43845:SF1">
    <property type="entry name" value="BLR5969 PROTEIN"/>
    <property type="match status" value="1"/>
</dbReference>
<accession>A0A926ZH16</accession>
<dbReference type="PANTHER" id="PTHR43845">
    <property type="entry name" value="BLR5969 PROTEIN"/>
    <property type="match status" value="1"/>
</dbReference>
<dbReference type="AlphaFoldDB" id="A0A926ZH16"/>
<name>A0A926ZH16_9CYAN</name>
<dbReference type="GO" id="GO:0016874">
    <property type="term" value="F:ligase activity"/>
    <property type="evidence" value="ECO:0007669"/>
    <property type="project" value="UniProtKB-KW"/>
</dbReference>
<evidence type="ECO:0000313" key="1">
    <source>
        <dbReference type="EMBL" id="MBD2181702.1"/>
    </source>
</evidence>
<organism evidence="1 2">
    <name type="scientific">Aerosakkonema funiforme FACHB-1375</name>
    <dbReference type="NCBI Taxonomy" id="2949571"/>
    <lineage>
        <taxon>Bacteria</taxon>
        <taxon>Bacillati</taxon>
        <taxon>Cyanobacteriota</taxon>
        <taxon>Cyanophyceae</taxon>
        <taxon>Oscillatoriophycideae</taxon>
        <taxon>Aerosakkonematales</taxon>
        <taxon>Aerosakkonemataceae</taxon>
        <taxon>Aerosakkonema</taxon>
    </lineage>
</organism>
<evidence type="ECO:0000313" key="2">
    <source>
        <dbReference type="Proteomes" id="UP000641646"/>
    </source>
</evidence>
<reference evidence="1" key="1">
    <citation type="journal article" date="2015" name="ISME J.">
        <title>Draft Genome Sequence of Streptomyces incarnatus NRRL8089, which Produces the Nucleoside Antibiotic Sinefungin.</title>
        <authorList>
            <person name="Oshima K."/>
            <person name="Hattori M."/>
            <person name="Shimizu H."/>
            <person name="Fukuda K."/>
            <person name="Nemoto M."/>
            <person name="Inagaki K."/>
            <person name="Tamura T."/>
        </authorList>
    </citation>
    <scope>NUCLEOTIDE SEQUENCE</scope>
    <source>
        <strain evidence="1">FACHB-1375</strain>
    </source>
</reference>
<reference evidence="1" key="2">
    <citation type="submission" date="2020-08" db="EMBL/GenBank/DDBJ databases">
        <authorList>
            <person name="Chen M."/>
            <person name="Teng W."/>
            <person name="Zhao L."/>
            <person name="Hu C."/>
            <person name="Zhou Y."/>
            <person name="Han B."/>
            <person name="Song L."/>
            <person name="Shu W."/>
        </authorList>
    </citation>
    <scope>NUCLEOTIDE SEQUENCE</scope>
    <source>
        <strain evidence="1">FACHB-1375</strain>
    </source>
</reference>
<keyword evidence="1" id="KW-0436">Ligase</keyword>
<dbReference type="EMBL" id="JACJPW010000024">
    <property type="protein sequence ID" value="MBD2181702.1"/>
    <property type="molecule type" value="Genomic_DNA"/>
</dbReference>
<protein>
    <submittedName>
        <fullName evidence="1">Phenylacetate--CoA ligase family protein</fullName>
    </submittedName>
</protein>
<dbReference type="SUPFAM" id="SSF56801">
    <property type="entry name" value="Acetyl-CoA synthetase-like"/>
    <property type="match status" value="1"/>
</dbReference>
<comment type="caution">
    <text evidence="1">The sequence shown here is derived from an EMBL/GenBank/DDBJ whole genome shotgun (WGS) entry which is preliminary data.</text>
</comment>
<dbReference type="RefSeq" id="WP_190464509.1">
    <property type="nucleotide sequence ID" value="NZ_JACJPW010000024.1"/>
</dbReference>
<sequence length="526" mass="58771">MREQQREQAMKAFAEFLTTPMETLLERHANTSAESAALALFRSVANAVPAYRAFLAEHHIDPASVQTYANFQKLPPVTKENYLKLHPLAQLCRNGELESCDTIAVSSGSTGKPTFWPRFFTDELHIATRFEQIFYDSFQADTRRTLAVICFTLGTWVGGIFTMNCCRYLASKGYPITVIAPGNNKEEIFRVVQELGTGFDQVVLLGYPPFIKDVIDSGIARGVEWQKYHIKMVFAGEVFSEEWRSLVGERVGSTNLCYDSSALYGTADAGVLGNETPLSICIRRFLANRPDAAKALFGESRLPTLVQYDPCSRLFEVLDGTLLFSGDNGIPLVRYNILDNGGIISYDEMLKFLGEWGFDPVAELSIVGQASCLPLLDPSQDPNFTQQPLSATKVRGIHKLPFVYVFGRSNFTVSYFGANIYPENVTVGLEQPVIKEWVTGKFVLQVKEDTDKNKFLSVVVELAPGVEGSEEKKEAIASSILSQLRRLNSEFANYVPPEYQMPQVALFPTGDPEYFPIGVKHRYTRK</sequence>
<dbReference type="Gene3D" id="3.40.50.12780">
    <property type="entry name" value="N-terminal domain of ligase-like"/>
    <property type="match status" value="1"/>
</dbReference>
<dbReference type="InterPro" id="IPR042099">
    <property type="entry name" value="ANL_N_sf"/>
</dbReference>
<proteinExistence type="predicted"/>
<dbReference type="Proteomes" id="UP000641646">
    <property type="component" value="Unassembled WGS sequence"/>
</dbReference>